<comment type="caution">
    <text evidence="2">The sequence shown here is derived from an EMBL/GenBank/DDBJ whole genome shotgun (WGS) entry which is preliminary data.</text>
</comment>
<protein>
    <submittedName>
        <fullName evidence="2">Equilibrative Nucleoside Transporter (ENT) Family</fullName>
    </submittedName>
</protein>
<evidence type="ECO:0000259" key="1">
    <source>
        <dbReference type="Pfam" id="PF12697"/>
    </source>
</evidence>
<dbReference type="PANTHER" id="PTHR43798:SF33">
    <property type="entry name" value="HYDROLASE, PUTATIVE (AFU_ORTHOLOGUE AFUA_2G14860)-RELATED"/>
    <property type="match status" value="1"/>
</dbReference>
<organism evidence="2 3">
    <name type="scientific">Thraustotheca clavata</name>
    <dbReference type="NCBI Taxonomy" id="74557"/>
    <lineage>
        <taxon>Eukaryota</taxon>
        <taxon>Sar</taxon>
        <taxon>Stramenopiles</taxon>
        <taxon>Oomycota</taxon>
        <taxon>Saprolegniomycetes</taxon>
        <taxon>Saprolegniales</taxon>
        <taxon>Achlyaceae</taxon>
        <taxon>Thraustotheca</taxon>
    </lineage>
</organism>
<evidence type="ECO:0000313" key="3">
    <source>
        <dbReference type="Proteomes" id="UP000243217"/>
    </source>
</evidence>
<dbReference type="EMBL" id="JNBS01002576">
    <property type="protein sequence ID" value="OQR90197.1"/>
    <property type="molecule type" value="Genomic_DNA"/>
</dbReference>
<dbReference type="AlphaFoldDB" id="A0A1V9YX15"/>
<dbReference type="Gene3D" id="3.40.50.1820">
    <property type="entry name" value="alpha/beta hydrolase"/>
    <property type="match status" value="1"/>
</dbReference>
<dbReference type="InterPro" id="IPR029058">
    <property type="entry name" value="AB_hydrolase_fold"/>
</dbReference>
<dbReference type="GO" id="GO:0016020">
    <property type="term" value="C:membrane"/>
    <property type="evidence" value="ECO:0007669"/>
    <property type="project" value="TreeGrafter"/>
</dbReference>
<dbReference type="SUPFAM" id="SSF53474">
    <property type="entry name" value="alpha/beta-Hydrolases"/>
    <property type="match status" value="1"/>
</dbReference>
<accession>A0A1V9YX15</accession>
<dbReference type="PANTHER" id="PTHR43798">
    <property type="entry name" value="MONOACYLGLYCEROL LIPASE"/>
    <property type="match status" value="1"/>
</dbReference>
<gene>
    <name evidence="2" type="ORF">THRCLA_09409</name>
</gene>
<feature type="domain" description="AB hydrolase-1" evidence="1">
    <location>
        <begin position="66"/>
        <end position="326"/>
    </location>
</feature>
<dbReference type="Pfam" id="PF12697">
    <property type="entry name" value="Abhydrolase_6"/>
    <property type="match status" value="1"/>
</dbReference>
<dbReference type="Proteomes" id="UP000243217">
    <property type="component" value="Unassembled WGS sequence"/>
</dbReference>
<reference evidence="2 3" key="1">
    <citation type="journal article" date="2014" name="Genome Biol. Evol.">
        <title>The secreted proteins of Achlya hypogyna and Thraustotheca clavata identify the ancestral oomycete secretome and reveal gene acquisitions by horizontal gene transfer.</title>
        <authorList>
            <person name="Misner I."/>
            <person name="Blouin N."/>
            <person name="Leonard G."/>
            <person name="Richards T.A."/>
            <person name="Lane C.E."/>
        </authorList>
    </citation>
    <scope>NUCLEOTIDE SEQUENCE [LARGE SCALE GENOMIC DNA]</scope>
    <source>
        <strain evidence="2 3">ATCC 34112</strain>
    </source>
</reference>
<dbReference type="InterPro" id="IPR000073">
    <property type="entry name" value="AB_hydrolase_1"/>
</dbReference>
<keyword evidence="3" id="KW-1185">Reference proteome</keyword>
<evidence type="ECO:0000313" key="2">
    <source>
        <dbReference type="EMBL" id="OQR90197.1"/>
    </source>
</evidence>
<proteinExistence type="predicted"/>
<dbReference type="InterPro" id="IPR050266">
    <property type="entry name" value="AB_hydrolase_sf"/>
</dbReference>
<sequence>MVAMITGTTLMGGYVMENYKRMNPLTPPGQLVEIEVDGQKQSVHAQFFSNEKSQVVVVLDGSAGETSFDFSKVAPKLAEFATVLAIDRPGLGFSTPGSLPRTAEKISSEYLAVLDKLQINGQLVLVGHGNGGYNMRQLALDIPSSPLDLTVSGMVLVDSLHESVRGNMNAISPAINTALHKREDNPATLLKYSHWGLLRLVYWMQYKKNVARYQPSAIEYVDSFAPSPPHRRGVVHEAEAASAIEEHFLNTTQAPLECPLVVLSHDVKGMFSTMLFEPDVNNEMVAAMENEWKKGQCALLSLSKTSVHRIVAGSDIPHDKPEELIAATLAIVNEIQGKKEGGVQSLASTSCPIGNQE</sequence>
<dbReference type="OrthoDB" id="294702at2759"/>
<name>A0A1V9YX15_9STRA</name>